<accession>R7QQ04</accession>
<dbReference type="Gramene" id="CDF40567">
    <property type="protein sequence ID" value="CDF40567"/>
    <property type="gene ID" value="CHC_T00008411001"/>
</dbReference>
<sequence>MRSASRQTNHFAYRRDQFGLPRMLLVQKCPPQRLRAALFLFVAVRPSAPPHELLPHATRRQRLAVLGVLLQLSATMPQLYGDEIYHEESGLCLKCGGGEGAHQLIYCTRQIMLYGNIRQCGGICMYRMERSGAYNLCSICPNCRRKPIGFGSSLSQRRRGDP</sequence>
<dbReference type="Proteomes" id="UP000012073">
    <property type="component" value="Unassembled WGS sequence"/>
</dbReference>
<name>R7QQ04_CHOCR</name>
<protein>
    <submittedName>
        <fullName evidence="1">Uncharacterized protein</fullName>
    </submittedName>
</protein>
<gene>
    <name evidence="1" type="ORF">CHC_T00008411001</name>
</gene>
<reference evidence="2" key="1">
    <citation type="journal article" date="2013" name="Proc. Natl. Acad. Sci. U.S.A.">
        <title>Genome structure and metabolic features in the red seaweed Chondrus crispus shed light on evolution of the Archaeplastida.</title>
        <authorList>
            <person name="Collen J."/>
            <person name="Porcel B."/>
            <person name="Carre W."/>
            <person name="Ball S.G."/>
            <person name="Chaparro C."/>
            <person name="Tonon T."/>
            <person name="Barbeyron T."/>
            <person name="Michel G."/>
            <person name="Noel B."/>
            <person name="Valentin K."/>
            <person name="Elias M."/>
            <person name="Artiguenave F."/>
            <person name="Arun A."/>
            <person name="Aury J.M."/>
            <person name="Barbosa-Neto J.F."/>
            <person name="Bothwell J.H."/>
            <person name="Bouget F.Y."/>
            <person name="Brillet L."/>
            <person name="Cabello-Hurtado F."/>
            <person name="Capella-Gutierrez S."/>
            <person name="Charrier B."/>
            <person name="Cladiere L."/>
            <person name="Cock J.M."/>
            <person name="Coelho S.M."/>
            <person name="Colleoni C."/>
            <person name="Czjzek M."/>
            <person name="Da Silva C."/>
            <person name="Delage L."/>
            <person name="Denoeud F."/>
            <person name="Deschamps P."/>
            <person name="Dittami S.M."/>
            <person name="Gabaldon T."/>
            <person name="Gachon C.M."/>
            <person name="Groisillier A."/>
            <person name="Herve C."/>
            <person name="Jabbari K."/>
            <person name="Katinka M."/>
            <person name="Kloareg B."/>
            <person name="Kowalczyk N."/>
            <person name="Labadie K."/>
            <person name="Leblanc C."/>
            <person name="Lopez P.J."/>
            <person name="McLachlan D.H."/>
            <person name="Meslet-Cladiere L."/>
            <person name="Moustafa A."/>
            <person name="Nehr Z."/>
            <person name="Nyvall Collen P."/>
            <person name="Panaud O."/>
            <person name="Partensky F."/>
            <person name="Poulain J."/>
            <person name="Rensing S.A."/>
            <person name="Rousvoal S."/>
            <person name="Samson G."/>
            <person name="Symeonidi A."/>
            <person name="Weissenbach J."/>
            <person name="Zambounis A."/>
            <person name="Wincker P."/>
            <person name="Boyen C."/>
        </authorList>
    </citation>
    <scope>NUCLEOTIDE SEQUENCE [LARGE SCALE GENOMIC DNA]</scope>
    <source>
        <strain evidence="2">cv. Stackhouse</strain>
    </source>
</reference>
<evidence type="ECO:0000313" key="2">
    <source>
        <dbReference type="Proteomes" id="UP000012073"/>
    </source>
</evidence>
<dbReference type="RefSeq" id="XP_005710861.1">
    <property type="nucleotide sequence ID" value="XM_005710804.1"/>
</dbReference>
<proteinExistence type="predicted"/>
<dbReference type="EMBL" id="HG002201">
    <property type="protein sequence ID" value="CDF40567.1"/>
    <property type="molecule type" value="Genomic_DNA"/>
</dbReference>
<keyword evidence="2" id="KW-1185">Reference proteome</keyword>
<dbReference type="GeneID" id="17318578"/>
<organism evidence="1 2">
    <name type="scientific">Chondrus crispus</name>
    <name type="common">Carrageen Irish moss</name>
    <name type="synonym">Polymorpha crispa</name>
    <dbReference type="NCBI Taxonomy" id="2769"/>
    <lineage>
        <taxon>Eukaryota</taxon>
        <taxon>Rhodophyta</taxon>
        <taxon>Florideophyceae</taxon>
        <taxon>Rhodymeniophycidae</taxon>
        <taxon>Gigartinales</taxon>
        <taxon>Gigartinaceae</taxon>
        <taxon>Chondrus</taxon>
    </lineage>
</organism>
<dbReference type="AlphaFoldDB" id="R7QQ04"/>
<evidence type="ECO:0000313" key="1">
    <source>
        <dbReference type="EMBL" id="CDF40567.1"/>
    </source>
</evidence>
<dbReference type="KEGG" id="ccp:CHC_T00008411001"/>